<name>A0A2U2HG09_9BURK</name>
<dbReference type="InterPro" id="IPR012312">
    <property type="entry name" value="Hemerythrin-like"/>
</dbReference>
<gene>
    <name evidence="2" type="ORF">C7C56_020735</name>
</gene>
<evidence type="ECO:0000313" key="2">
    <source>
        <dbReference type="EMBL" id="PWF43658.1"/>
    </source>
</evidence>
<dbReference type="PANTHER" id="PTHR35585:SF1">
    <property type="entry name" value="HHE DOMAIN PROTEIN (AFU_ORTHOLOGUE AFUA_4G00730)"/>
    <property type="match status" value="1"/>
</dbReference>
<feature type="domain" description="Hemerythrin-like" evidence="1">
    <location>
        <begin position="8"/>
        <end position="128"/>
    </location>
</feature>
<proteinExistence type="predicted"/>
<comment type="caution">
    <text evidence="2">The sequence shown here is derived from an EMBL/GenBank/DDBJ whole genome shotgun (WGS) entry which is preliminary data.</text>
</comment>
<evidence type="ECO:0000313" key="3">
    <source>
        <dbReference type="Proteomes" id="UP000241421"/>
    </source>
</evidence>
<dbReference type="OrthoDB" id="5512987at2"/>
<dbReference type="PANTHER" id="PTHR35585">
    <property type="entry name" value="HHE DOMAIN PROTEIN (AFU_ORTHOLOGUE AFUA_4G00730)"/>
    <property type="match status" value="1"/>
</dbReference>
<accession>A0A2U2HG09</accession>
<evidence type="ECO:0000259" key="1">
    <source>
        <dbReference type="Pfam" id="PF01814"/>
    </source>
</evidence>
<dbReference type="EMBL" id="PXWF02000276">
    <property type="protein sequence ID" value="PWF43658.1"/>
    <property type="molecule type" value="Genomic_DNA"/>
</dbReference>
<protein>
    <submittedName>
        <fullName evidence="2">Hemerythrin</fullName>
    </submittedName>
</protein>
<dbReference type="Proteomes" id="UP000241421">
    <property type="component" value="Unassembled WGS sequence"/>
</dbReference>
<dbReference type="RefSeq" id="WP_106759260.1">
    <property type="nucleotide sequence ID" value="NZ_PXWF02000276.1"/>
</dbReference>
<dbReference type="AlphaFoldDB" id="A0A2U2HG09"/>
<reference evidence="2 3" key="1">
    <citation type="submission" date="2018-04" db="EMBL/GenBank/DDBJ databases">
        <title>Massilia violaceinigra sp. nov., a novel purple-pigmented bacterium isolated from Tianshan glacier, Xinjiang, China.</title>
        <authorList>
            <person name="Wang H."/>
        </authorList>
    </citation>
    <scope>NUCLEOTIDE SEQUENCE [LARGE SCALE GENOMIC DNA]</scope>
    <source>
        <strain evidence="2 3">B448-2</strain>
    </source>
</reference>
<sequence length="154" mass="17308">MKAKSNDAIALLTSDHREVADLFKQYEALGERAKSSKKRIADEVCTALTMHTTVEEEIFYPSLREAGVKGADELLDEAIVEHASAKELIAQLQEMDPEDELYDAKVKVLAEQIEHHVKEEEKEMFPMVRKAKLDLEALGQEITQRKEELAAAGV</sequence>
<dbReference type="Pfam" id="PF01814">
    <property type="entry name" value="Hemerythrin"/>
    <property type="match status" value="1"/>
</dbReference>
<keyword evidence="3" id="KW-1185">Reference proteome</keyword>
<dbReference type="Gene3D" id="1.20.120.520">
    <property type="entry name" value="nmb1532 protein domain like"/>
    <property type="match status" value="1"/>
</dbReference>
<organism evidence="2 3">
    <name type="scientific">Massilia glaciei</name>
    <dbReference type="NCBI Taxonomy" id="1524097"/>
    <lineage>
        <taxon>Bacteria</taxon>
        <taxon>Pseudomonadati</taxon>
        <taxon>Pseudomonadota</taxon>
        <taxon>Betaproteobacteria</taxon>
        <taxon>Burkholderiales</taxon>
        <taxon>Oxalobacteraceae</taxon>
        <taxon>Telluria group</taxon>
        <taxon>Massilia</taxon>
    </lineage>
</organism>